<proteinExistence type="predicted"/>
<reference evidence="2 3" key="1">
    <citation type="journal article" date="2019" name="Sci. Rep.">
        <title>Orb-weaving spider Araneus ventricosus genome elucidates the spidroin gene catalogue.</title>
        <authorList>
            <person name="Kono N."/>
            <person name="Nakamura H."/>
            <person name="Ohtoshi R."/>
            <person name="Moran D.A.P."/>
            <person name="Shinohara A."/>
            <person name="Yoshida Y."/>
            <person name="Fujiwara M."/>
            <person name="Mori M."/>
            <person name="Tomita M."/>
            <person name="Arakawa K."/>
        </authorList>
    </citation>
    <scope>NUCLEOTIDE SEQUENCE [LARGE SCALE GENOMIC DNA]</scope>
</reference>
<keyword evidence="3" id="KW-1185">Reference proteome</keyword>
<protein>
    <submittedName>
        <fullName evidence="2">Uncharacterized protein</fullName>
    </submittedName>
</protein>
<comment type="caution">
    <text evidence="2">The sequence shown here is derived from an EMBL/GenBank/DDBJ whole genome shotgun (WGS) entry which is preliminary data.</text>
</comment>
<gene>
    <name evidence="2" type="ORF">AVEN_14262_1</name>
</gene>
<sequence length="207" mass="22910">MKSTEGIFRIITHAVINLKTLQIKPERKKNCWGWQSCYRFALQSGPRVISPLRDFSRAVNFSGHPCPNRLDKEKRLEITPAARSGQPIRKNRPPVKAHKNALPPPNKSQNKKPSVIKMQMRGPLGAFYASVEGDCLPPQINEDALRQTMDSADRKRVFAERTVKRVVGAVNGLSLSSGLPPLAEGGRGEAVPADFAGGLFDRGIQQY</sequence>
<dbReference type="Proteomes" id="UP000499080">
    <property type="component" value="Unassembled WGS sequence"/>
</dbReference>
<name>A0A4Y2KEI4_ARAVE</name>
<evidence type="ECO:0000313" key="3">
    <source>
        <dbReference type="Proteomes" id="UP000499080"/>
    </source>
</evidence>
<evidence type="ECO:0000256" key="1">
    <source>
        <dbReference type="SAM" id="MobiDB-lite"/>
    </source>
</evidence>
<organism evidence="2 3">
    <name type="scientific">Araneus ventricosus</name>
    <name type="common">Orbweaver spider</name>
    <name type="synonym">Epeira ventricosa</name>
    <dbReference type="NCBI Taxonomy" id="182803"/>
    <lineage>
        <taxon>Eukaryota</taxon>
        <taxon>Metazoa</taxon>
        <taxon>Ecdysozoa</taxon>
        <taxon>Arthropoda</taxon>
        <taxon>Chelicerata</taxon>
        <taxon>Arachnida</taxon>
        <taxon>Araneae</taxon>
        <taxon>Araneomorphae</taxon>
        <taxon>Entelegynae</taxon>
        <taxon>Araneoidea</taxon>
        <taxon>Araneidae</taxon>
        <taxon>Araneus</taxon>
    </lineage>
</organism>
<feature type="region of interest" description="Disordered" evidence="1">
    <location>
        <begin position="79"/>
        <end position="113"/>
    </location>
</feature>
<feature type="compositionally biased region" description="Basic residues" evidence="1">
    <location>
        <begin position="89"/>
        <end position="99"/>
    </location>
</feature>
<dbReference type="EMBL" id="BGPR01004488">
    <property type="protein sequence ID" value="GBN00166.1"/>
    <property type="molecule type" value="Genomic_DNA"/>
</dbReference>
<dbReference type="AlphaFoldDB" id="A0A4Y2KEI4"/>
<accession>A0A4Y2KEI4</accession>
<evidence type="ECO:0000313" key="2">
    <source>
        <dbReference type="EMBL" id="GBN00166.1"/>
    </source>
</evidence>